<dbReference type="PANTHER" id="PTHR36151:SF3">
    <property type="entry name" value="ER-BOUND OXYGENASE MPAB_MPAB'_RUBBER OXYGENASE CATALYTIC DOMAIN-CONTAINING PROTEIN"/>
    <property type="match status" value="1"/>
</dbReference>
<reference evidence="2 3" key="1">
    <citation type="submission" date="2024-09" db="EMBL/GenBank/DDBJ databases">
        <authorList>
            <person name="Sun Q."/>
            <person name="Mori K."/>
        </authorList>
    </citation>
    <scope>NUCLEOTIDE SEQUENCE [LARGE SCALE GENOMIC DNA]</scope>
    <source>
        <strain evidence="2 3">KCTC 23076</strain>
    </source>
</reference>
<proteinExistence type="predicted"/>
<keyword evidence="2" id="KW-0560">Oxidoreductase</keyword>
<gene>
    <name evidence="2" type="ORF">ACFFGH_23465</name>
</gene>
<dbReference type="InterPro" id="IPR018713">
    <property type="entry name" value="MPAB/Lcp_cat_dom"/>
</dbReference>
<keyword evidence="3" id="KW-1185">Reference proteome</keyword>
<dbReference type="Proteomes" id="UP001589896">
    <property type="component" value="Unassembled WGS sequence"/>
</dbReference>
<dbReference type="Pfam" id="PF09995">
    <property type="entry name" value="MPAB_Lcp_cat"/>
    <property type="match status" value="1"/>
</dbReference>
<dbReference type="PANTHER" id="PTHR36151">
    <property type="entry name" value="BLR2777 PROTEIN"/>
    <property type="match status" value="1"/>
</dbReference>
<dbReference type="RefSeq" id="WP_386672861.1">
    <property type="nucleotide sequence ID" value="NZ_JBHLTG010000006.1"/>
</dbReference>
<comment type="caution">
    <text evidence="2">The sequence shown here is derived from an EMBL/GenBank/DDBJ whole genome shotgun (WGS) entry which is preliminary data.</text>
</comment>
<dbReference type="EC" id="1.-.-.-" evidence="2"/>
<name>A0ABV6RV02_9GAMM</name>
<evidence type="ECO:0000313" key="2">
    <source>
        <dbReference type="EMBL" id="MFC0680800.1"/>
    </source>
</evidence>
<dbReference type="GO" id="GO:0016491">
    <property type="term" value="F:oxidoreductase activity"/>
    <property type="evidence" value="ECO:0007669"/>
    <property type="project" value="UniProtKB-KW"/>
</dbReference>
<organism evidence="2 3">
    <name type="scientific">Lysobacter korlensis</name>
    <dbReference type="NCBI Taxonomy" id="553636"/>
    <lineage>
        <taxon>Bacteria</taxon>
        <taxon>Pseudomonadati</taxon>
        <taxon>Pseudomonadota</taxon>
        <taxon>Gammaproteobacteria</taxon>
        <taxon>Lysobacterales</taxon>
        <taxon>Lysobacteraceae</taxon>
        <taxon>Lysobacter</taxon>
    </lineage>
</organism>
<sequence>MRRASIRDVSAEGALLAGAGAAILLQVAEPTVAAGVARHSDFATRPLLRLRTTLSYVYAVVFGRDDQVATVRAMVDRAHASVPGAADPELQLWVAATLYATGADVDERIWGPLDPASAEQVYRDNAVLGTALQMPPELWPPDLAGFRSYWEERRTRLEVTADARKVMQDLLHPTALPWWLRPGMPLVRLLTAGLLPAEIRAAYGLPWSRLRQQRFGRAFRVLAAVYRPLPRRLRQWPMHHFLKVLD</sequence>
<feature type="domain" description="ER-bound oxygenase mpaB/mpaB'/Rubber oxygenase catalytic" evidence="1">
    <location>
        <begin position="9"/>
        <end position="223"/>
    </location>
</feature>
<evidence type="ECO:0000313" key="3">
    <source>
        <dbReference type="Proteomes" id="UP001589896"/>
    </source>
</evidence>
<accession>A0ABV6RV02</accession>
<dbReference type="EMBL" id="JBHLTG010000006">
    <property type="protein sequence ID" value="MFC0680800.1"/>
    <property type="molecule type" value="Genomic_DNA"/>
</dbReference>
<evidence type="ECO:0000259" key="1">
    <source>
        <dbReference type="Pfam" id="PF09995"/>
    </source>
</evidence>
<protein>
    <submittedName>
        <fullName evidence="2">Oxygenase MpaB family protein</fullName>
        <ecNumber evidence="2">1.-.-.-</ecNumber>
    </submittedName>
</protein>